<dbReference type="InterPro" id="IPR036388">
    <property type="entry name" value="WH-like_DNA-bd_sf"/>
</dbReference>
<organism evidence="6">
    <name type="scientific">Nonomuraea gerenzanensis</name>
    <dbReference type="NCBI Taxonomy" id="93944"/>
    <lineage>
        <taxon>Bacteria</taxon>
        <taxon>Bacillati</taxon>
        <taxon>Actinomycetota</taxon>
        <taxon>Actinomycetes</taxon>
        <taxon>Streptosporangiales</taxon>
        <taxon>Streptosporangiaceae</taxon>
        <taxon>Nonomuraea</taxon>
    </lineage>
</organism>
<dbReference type="GO" id="GO:0003677">
    <property type="term" value="F:DNA binding"/>
    <property type="evidence" value="ECO:0007669"/>
    <property type="project" value="UniProtKB-KW"/>
</dbReference>
<dbReference type="PRINTS" id="PR00039">
    <property type="entry name" value="HTHLYSR"/>
</dbReference>
<dbReference type="GO" id="GO:0003700">
    <property type="term" value="F:DNA-binding transcription factor activity"/>
    <property type="evidence" value="ECO:0007669"/>
    <property type="project" value="InterPro"/>
</dbReference>
<dbReference type="InterPro" id="IPR036390">
    <property type="entry name" value="WH_DNA-bd_sf"/>
</dbReference>
<feature type="domain" description="HTH lysR-type" evidence="5">
    <location>
        <begin position="3"/>
        <end position="60"/>
    </location>
</feature>
<dbReference type="SUPFAM" id="SSF53850">
    <property type="entry name" value="Periplasmic binding protein-like II"/>
    <property type="match status" value="1"/>
</dbReference>
<sequence>MCMNLQQLRYVVATAEHRTMTDAARSLYIAQPALSRAIRDLERELGMTLFARSGRGVVVTAQGRRVVKLAREALDAVHEIEGLANQTTPTDAELRIASTPSLEPGLAGRLLPAYAAEHPGVRVHIVRCDGRDGVVSAIRDQRADLGLTDLPVPTDLITHPLERQEIVLISPPGLDLPNPVPMGKLHGMRLALPARGSMRRRELDAMFGKYAVTPVVVLETDERNGWLNAVRAGQASLLWYRGMAEQAGRAGLVVRSLEPAVRRVIAVVHARRRLPLIAQDFLATAEKGTAA</sequence>
<evidence type="ECO:0000256" key="1">
    <source>
        <dbReference type="ARBA" id="ARBA00009437"/>
    </source>
</evidence>
<keyword evidence="4" id="KW-0804">Transcription</keyword>
<dbReference type="PANTHER" id="PTHR30346">
    <property type="entry name" value="TRANSCRIPTIONAL DUAL REGULATOR HCAR-RELATED"/>
    <property type="match status" value="1"/>
</dbReference>
<dbReference type="Gene3D" id="1.10.10.10">
    <property type="entry name" value="Winged helix-like DNA-binding domain superfamily/Winged helix DNA-binding domain"/>
    <property type="match status" value="1"/>
</dbReference>
<keyword evidence="2" id="KW-0805">Transcription regulation</keyword>
<dbReference type="InterPro" id="IPR005119">
    <property type="entry name" value="LysR_subst-bd"/>
</dbReference>
<evidence type="ECO:0000256" key="4">
    <source>
        <dbReference type="ARBA" id="ARBA00023163"/>
    </source>
</evidence>
<dbReference type="PANTHER" id="PTHR30346:SF28">
    <property type="entry name" value="HTH-TYPE TRANSCRIPTIONAL REGULATOR CYNR"/>
    <property type="match status" value="1"/>
</dbReference>
<dbReference type="Gene3D" id="3.40.190.290">
    <property type="match status" value="1"/>
</dbReference>
<dbReference type="CDD" id="cd05466">
    <property type="entry name" value="PBP2_LTTR_substrate"/>
    <property type="match status" value="1"/>
</dbReference>
<evidence type="ECO:0000259" key="5">
    <source>
        <dbReference type="PROSITE" id="PS50931"/>
    </source>
</evidence>
<dbReference type="PROSITE" id="PS50931">
    <property type="entry name" value="HTH_LYSR"/>
    <property type="match status" value="1"/>
</dbReference>
<dbReference type="Pfam" id="PF00126">
    <property type="entry name" value="HTH_1"/>
    <property type="match status" value="1"/>
</dbReference>
<reference evidence="6" key="1">
    <citation type="submission" date="2016-04" db="EMBL/GenBank/DDBJ databases">
        <authorList>
            <person name="Evans L.H."/>
            <person name="Alamgir A."/>
            <person name="Owens N."/>
            <person name="Weber N.D."/>
            <person name="Virtaneva K."/>
            <person name="Barbian K."/>
            <person name="Babar A."/>
            <person name="Rosenke K."/>
        </authorList>
    </citation>
    <scope>NUCLEOTIDE SEQUENCE</scope>
    <source>
        <strain evidence="6">Nono1</strain>
    </source>
</reference>
<evidence type="ECO:0000256" key="2">
    <source>
        <dbReference type="ARBA" id="ARBA00023015"/>
    </source>
</evidence>
<dbReference type="Pfam" id="PF03466">
    <property type="entry name" value="LysR_substrate"/>
    <property type="match status" value="1"/>
</dbReference>
<evidence type="ECO:0000256" key="3">
    <source>
        <dbReference type="ARBA" id="ARBA00023125"/>
    </source>
</evidence>
<dbReference type="InterPro" id="IPR000847">
    <property type="entry name" value="LysR_HTH_N"/>
</dbReference>
<protein>
    <submittedName>
        <fullName evidence="6">Chromosome initiation inhibitor</fullName>
    </submittedName>
</protein>
<dbReference type="SUPFAM" id="SSF46785">
    <property type="entry name" value="Winged helix' DNA-binding domain"/>
    <property type="match status" value="1"/>
</dbReference>
<dbReference type="EMBL" id="LT559118">
    <property type="protein sequence ID" value="SBO95099.1"/>
    <property type="molecule type" value="Genomic_DNA"/>
</dbReference>
<evidence type="ECO:0000313" key="6">
    <source>
        <dbReference type="EMBL" id="SBO95099.1"/>
    </source>
</evidence>
<name>A0A1M4E8A3_9ACTN</name>
<keyword evidence="3" id="KW-0238">DNA-binding</keyword>
<dbReference type="FunFam" id="1.10.10.10:FF:000001">
    <property type="entry name" value="LysR family transcriptional regulator"/>
    <property type="match status" value="1"/>
</dbReference>
<comment type="similarity">
    <text evidence="1">Belongs to the LysR transcriptional regulatory family.</text>
</comment>
<accession>A0A1M4E8A3</accession>
<dbReference type="GO" id="GO:0032993">
    <property type="term" value="C:protein-DNA complex"/>
    <property type="evidence" value="ECO:0007669"/>
    <property type="project" value="TreeGrafter"/>
</dbReference>
<dbReference type="AlphaFoldDB" id="A0A1M4E8A3"/>
<proteinExistence type="inferred from homology"/>
<gene>
    <name evidence="6" type="ORF">BN4615_P4615</name>
</gene>